<evidence type="ECO:0000313" key="2">
    <source>
        <dbReference type="Proteomes" id="UP000228775"/>
    </source>
</evidence>
<dbReference type="Pfam" id="PF13310">
    <property type="entry name" value="Virulence_RhuM"/>
    <property type="match status" value="1"/>
</dbReference>
<organism evidence="1 2">
    <name type="scientific">Candidatus Portnoybacteria bacterium CG06_land_8_20_14_3_00_39_12</name>
    <dbReference type="NCBI Taxonomy" id="1974809"/>
    <lineage>
        <taxon>Bacteria</taxon>
        <taxon>Candidatus Portnoyibacteriota</taxon>
    </lineage>
</organism>
<dbReference type="AlphaFoldDB" id="A0A2M7AXW4"/>
<comment type="caution">
    <text evidence="1">The sequence shown here is derived from an EMBL/GenBank/DDBJ whole genome shotgun (WGS) entry which is preliminary data.</text>
</comment>
<proteinExistence type="predicted"/>
<accession>A0A2M7AXW4</accession>
<reference evidence="2" key="1">
    <citation type="submission" date="2017-09" db="EMBL/GenBank/DDBJ databases">
        <title>Depth-based differentiation of microbial function through sediment-hosted aquifers and enrichment of novel symbionts in the deep terrestrial subsurface.</title>
        <authorList>
            <person name="Probst A.J."/>
            <person name="Ladd B."/>
            <person name="Jarett J.K."/>
            <person name="Geller-Mcgrath D.E."/>
            <person name="Sieber C.M.K."/>
            <person name="Emerson J.B."/>
            <person name="Anantharaman K."/>
            <person name="Thomas B.C."/>
            <person name="Malmstrom R."/>
            <person name="Stieglmeier M."/>
            <person name="Klingl A."/>
            <person name="Woyke T."/>
            <person name="Ryan C.M."/>
            <person name="Banfield J.F."/>
        </authorList>
    </citation>
    <scope>NUCLEOTIDE SEQUENCE [LARGE SCALE GENOMIC DNA]</scope>
</reference>
<dbReference type="PANTHER" id="PTHR35810">
    <property type="entry name" value="CYTOPLASMIC PROTEIN-RELATED"/>
    <property type="match status" value="1"/>
</dbReference>
<name>A0A2M7AXW4_9BACT</name>
<evidence type="ECO:0000313" key="1">
    <source>
        <dbReference type="EMBL" id="PIU75383.1"/>
    </source>
</evidence>
<dbReference type="EMBL" id="PEVY01000024">
    <property type="protein sequence ID" value="PIU75383.1"/>
    <property type="molecule type" value="Genomic_DNA"/>
</dbReference>
<protein>
    <submittedName>
        <fullName evidence="1">Uncharacterized protein</fullName>
    </submittedName>
</protein>
<sequence length="102" mass="11807">MSLSILIIIYKTDELNQKSTCSILEQVAADKKVRKMNLYNLDMIIFVGYRVNSIGATQFRIWATKILKKHLVAGYTINQKRLLEQKNKFQELQEAVSFILAI</sequence>
<dbReference type="PANTHER" id="PTHR35810:SF1">
    <property type="entry name" value="CYTOPLASMIC PROTEIN"/>
    <property type="match status" value="1"/>
</dbReference>
<gene>
    <name evidence="1" type="ORF">COS76_01080</name>
</gene>
<dbReference type="Proteomes" id="UP000228775">
    <property type="component" value="Unassembled WGS sequence"/>
</dbReference>
<dbReference type="InterPro" id="IPR011204">
    <property type="entry name" value="Virulence_RhuM-like"/>
</dbReference>